<evidence type="ECO:0000256" key="3">
    <source>
        <dbReference type="ARBA" id="ARBA00023125"/>
    </source>
</evidence>
<dbReference type="InterPro" id="IPR021858">
    <property type="entry name" value="Fun_TF"/>
</dbReference>
<organism evidence="7 8">
    <name type="scientific">Aspergillus sclerotialis</name>
    <dbReference type="NCBI Taxonomy" id="2070753"/>
    <lineage>
        <taxon>Eukaryota</taxon>
        <taxon>Fungi</taxon>
        <taxon>Dikarya</taxon>
        <taxon>Ascomycota</taxon>
        <taxon>Pezizomycotina</taxon>
        <taxon>Eurotiomycetes</taxon>
        <taxon>Eurotiomycetidae</taxon>
        <taxon>Eurotiales</taxon>
        <taxon>Aspergillaceae</taxon>
        <taxon>Aspergillus</taxon>
        <taxon>Aspergillus subgen. Polypaecilum</taxon>
    </lineage>
</organism>
<accession>A0A3A2ZXY4</accession>
<evidence type="ECO:0000256" key="1">
    <source>
        <dbReference type="ARBA" id="ARBA00004123"/>
    </source>
</evidence>
<dbReference type="PANTHER" id="PTHR37534:SF43">
    <property type="entry name" value="FINGER DOMAIN PROTEIN, PUTATIVE (AFU_ORTHOLOGUE AFUA_1G01850)-RELATED"/>
    <property type="match status" value="1"/>
</dbReference>
<dbReference type="PROSITE" id="PS50048">
    <property type="entry name" value="ZN2_CY6_FUNGAL_2"/>
    <property type="match status" value="1"/>
</dbReference>
<name>A0A3A2ZXY4_9EURO</name>
<dbReference type="Pfam" id="PF11951">
    <property type="entry name" value="Fungal_trans_2"/>
    <property type="match status" value="1"/>
</dbReference>
<evidence type="ECO:0000256" key="2">
    <source>
        <dbReference type="ARBA" id="ARBA00023015"/>
    </source>
</evidence>
<proteinExistence type="predicted"/>
<evidence type="ECO:0000313" key="8">
    <source>
        <dbReference type="Proteomes" id="UP000266188"/>
    </source>
</evidence>
<dbReference type="SUPFAM" id="SSF57701">
    <property type="entry name" value="Zn2/Cys6 DNA-binding domain"/>
    <property type="match status" value="1"/>
</dbReference>
<dbReference type="CDD" id="cd00067">
    <property type="entry name" value="GAL4"/>
    <property type="match status" value="1"/>
</dbReference>
<reference evidence="8" key="1">
    <citation type="submission" date="2017-02" db="EMBL/GenBank/DDBJ databases">
        <authorList>
            <person name="Tafer H."/>
            <person name="Lopandic K."/>
        </authorList>
    </citation>
    <scope>NUCLEOTIDE SEQUENCE [LARGE SCALE GENOMIC DNA]</scope>
    <source>
        <strain evidence="8">CBS 366.77</strain>
    </source>
</reference>
<dbReference type="Gene3D" id="4.10.240.10">
    <property type="entry name" value="Zn(2)-C6 fungal-type DNA-binding domain"/>
    <property type="match status" value="1"/>
</dbReference>
<dbReference type="PROSITE" id="PS00463">
    <property type="entry name" value="ZN2_CY6_FUNGAL_1"/>
    <property type="match status" value="1"/>
</dbReference>
<evidence type="ECO:0000256" key="5">
    <source>
        <dbReference type="ARBA" id="ARBA00023242"/>
    </source>
</evidence>
<comment type="caution">
    <text evidence="7">The sequence shown here is derived from an EMBL/GenBank/DDBJ whole genome shotgun (WGS) entry which is preliminary data.</text>
</comment>
<keyword evidence="5" id="KW-0539">Nucleus</keyword>
<dbReference type="STRING" id="2070753.A0A3A2ZXY4"/>
<keyword evidence="4" id="KW-0804">Transcription</keyword>
<gene>
    <name evidence="7" type="ORF">PHISCL_00015</name>
</gene>
<dbReference type="GO" id="GO:0045944">
    <property type="term" value="P:positive regulation of transcription by RNA polymerase II"/>
    <property type="evidence" value="ECO:0007669"/>
    <property type="project" value="TreeGrafter"/>
</dbReference>
<comment type="subcellular location">
    <subcellularLocation>
        <location evidence="1">Nucleus</location>
    </subcellularLocation>
</comment>
<dbReference type="GO" id="GO:0000976">
    <property type="term" value="F:transcription cis-regulatory region binding"/>
    <property type="evidence" value="ECO:0007669"/>
    <property type="project" value="TreeGrafter"/>
</dbReference>
<keyword evidence="3" id="KW-0238">DNA-binding</keyword>
<dbReference type="GO" id="GO:0008270">
    <property type="term" value="F:zinc ion binding"/>
    <property type="evidence" value="ECO:0007669"/>
    <property type="project" value="InterPro"/>
</dbReference>
<keyword evidence="2" id="KW-0805">Transcription regulation</keyword>
<keyword evidence="8" id="KW-1185">Reference proteome</keyword>
<dbReference type="GO" id="GO:0000981">
    <property type="term" value="F:DNA-binding transcription factor activity, RNA polymerase II-specific"/>
    <property type="evidence" value="ECO:0007669"/>
    <property type="project" value="InterPro"/>
</dbReference>
<feature type="domain" description="Zn(2)-C6 fungal-type" evidence="6">
    <location>
        <begin position="6"/>
        <end position="36"/>
    </location>
</feature>
<dbReference type="InterPro" id="IPR036864">
    <property type="entry name" value="Zn2-C6_fun-type_DNA-bd_sf"/>
</dbReference>
<evidence type="ECO:0000313" key="7">
    <source>
        <dbReference type="EMBL" id="RJE27590.1"/>
    </source>
</evidence>
<dbReference type="Proteomes" id="UP000266188">
    <property type="component" value="Unassembled WGS sequence"/>
</dbReference>
<dbReference type="AlphaFoldDB" id="A0A3A2ZXY4"/>
<dbReference type="GO" id="GO:0005634">
    <property type="term" value="C:nucleus"/>
    <property type="evidence" value="ECO:0007669"/>
    <property type="project" value="UniProtKB-SubCell"/>
</dbReference>
<sequence length="495" mass="54290">MRHSNGCVTCKLRKKKCDERKPICVACERNRLLCSWKVANGKSTTHVANTARKSSSPTAKAAEATCVHQINVPTSPNTSEDSASQQHESGLVLSPAVSMPSFCSMLPPESKLLLEHYVHKTGVLSTAHIRTFTPFVDTLVPIAASNNVLLQSMLALSGFHLSQHSTCSYDKTKYNHLAQSLQGLKYGLTKYATGDTALGLQLFLSIIILCINELVTAGQDRSIFRHLAALRSLARSVFQNTQTQAGCDAIGLAAECYAYLLVLSGTSGKETLDEKIITDSNFIFDFLDNSSYRTKGALFGCAQELYRLVPRATLASMRVRIADLDSSSNLQIQLSEIVTLYNVASRWEPESDDATFKTAGRIFQQALLTLLSAALHGLKEFDVDEVIENPGINVSPVKDLISQAITLLDEMPVRSAISTTLCWPLAVLGSYATIRSHRVTIQSFLVDMEMVFGFRNMGQTRSLLESIWSRNSPIPASILTLSEVMAEKDWKSIIG</sequence>
<dbReference type="PANTHER" id="PTHR37534">
    <property type="entry name" value="TRANSCRIPTIONAL ACTIVATOR PROTEIN UGA3"/>
    <property type="match status" value="1"/>
</dbReference>
<protein>
    <submittedName>
        <fullName evidence="7">C6 transcription factor</fullName>
    </submittedName>
</protein>
<dbReference type="InterPro" id="IPR001138">
    <property type="entry name" value="Zn2Cys6_DnaBD"/>
</dbReference>
<evidence type="ECO:0000259" key="6">
    <source>
        <dbReference type="PROSITE" id="PS50048"/>
    </source>
</evidence>
<dbReference type="SMART" id="SM00066">
    <property type="entry name" value="GAL4"/>
    <property type="match status" value="1"/>
</dbReference>
<evidence type="ECO:0000256" key="4">
    <source>
        <dbReference type="ARBA" id="ARBA00023163"/>
    </source>
</evidence>
<dbReference type="EMBL" id="MVGC01000001">
    <property type="protein sequence ID" value="RJE27590.1"/>
    <property type="molecule type" value="Genomic_DNA"/>
</dbReference>
<dbReference type="OrthoDB" id="187139at2759"/>
<dbReference type="Pfam" id="PF00172">
    <property type="entry name" value="Zn_clus"/>
    <property type="match status" value="1"/>
</dbReference>